<evidence type="ECO:0000256" key="1">
    <source>
        <dbReference type="SAM" id="MobiDB-lite"/>
    </source>
</evidence>
<dbReference type="Proteomes" id="UP000233837">
    <property type="component" value="Unassembled WGS sequence"/>
</dbReference>
<reference evidence="2 3" key="2">
    <citation type="journal article" date="2017" name="Nature">
        <title>The Apostasia genome and the evolution of orchids.</title>
        <authorList>
            <person name="Zhang G.Q."/>
            <person name="Liu K.W."/>
            <person name="Li Z."/>
            <person name="Lohaus R."/>
            <person name="Hsiao Y.Y."/>
            <person name="Niu S.C."/>
            <person name="Wang J.Y."/>
            <person name="Lin Y.C."/>
            <person name="Xu Q."/>
            <person name="Chen L.J."/>
            <person name="Yoshida K."/>
            <person name="Fujiwara S."/>
            <person name="Wang Z.W."/>
            <person name="Zhang Y.Q."/>
            <person name="Mitsuda N."/>
            <person name="Wang M."/>
            <person name="Liu G.H."/>
            <person name="Pecoraro L."/>
            <person name="Huang H.X."/>
            <person name="Xiao X.J."/>
            <person name="Lin M."/>
            <person name="Wu X.Y."/>
            <person name="Wu W.L."/>
            <person name="Chen Y.Y."/>
            <person name="Chang S.B."/>
            <person name="Sakamoto S."/>
            <person name="Ohme-Takagi M."/>
            <person name="Yagi M."/>
            <person name="Zeng S.J."/>
            <person name="Shen C.Y."/>
            <person name="Yeh C.M."/>
            <person name="Luo Y.B."/>
            <person name="Tsai W.C."/>
            <person name="Van de Peer Y."/>
            <person name="Liu Z.J."/>
        </authorList>
    </citation>
    <scope>NUCLEOTIDE SEQUENCE [LARGE SCALE GENOMIC DNA]</scope>
    <source>
        <tissue evidence="2">The whole plant</tissue>
    </source>
</reference>
<gene>
    <name evidence="2" type="ORF">MA16_Dca000754</name>
</gene>
<protein>
    <submittedName>
        <fullName evidence="2">Uncharacterized protein</fullName>
    </submittedName>
</protein>
<dbReference type="EMBL" id="KZ502442">
    <property type="protein sequence ID" value="PKU79409.1"/>
    <property type="molecule type" value="Genomic_DNA"/>
</dbReference>
<evidence type="ECO:0000313" key="2">
    <source>
        <dbReference type="EMBL" id="PKU79409.1"/>
    </source>
</evidence>
<proteinExistence type="predicted"/>
<dbReference type="AlphaFoldDB" id="A0A2I0WUR6"/>
<name>A0A2I0WUR6_9ASPA</name>
<feature type="region of interest" description="Disordered" evidence="1">
    <location>
        <begin position="315"/>
        <end position="336"/>
    </location>
</feature>
<keyword evidence="3" id="KW-1185">Reference proteome</keyword>
<accession>A0A2I0WUR6</accession>
<sequence length="336" mass="37235">MMERNRVLSSESWANYRKGLSIPNFKNLKAKPLVINEGGLLEKKVSLVPVIGKGKEILKEDGGFKVRGFNSPVSVNEVIGKLNLEASSSNGPKIASIKSFKYTSLPSSPSPNDLVASPQFNFKSRNEDKVNEELQQRIVAETSFLAPVGVNEIYVPKIGPAISKETVVPEGVCVRDEHSVPENIAVPGKASKENFGTDLHAGIPEEQHVEVIRVESTLKILNKFDVLAVLEESKLTKDMEVQECDYAEEGEIVENNTHNMKNLEVMCEEKTKFIHMKDKEVSNFEKAVGGSLSSGKKIKLFKKLKSLGSENILERDRKKDGSKAKKNWGPSPIFKQ</sequence>
<evidence type="ECO:0000313" key="3">
    <source>
        <dbReference type="Proteomes" id="UP000233837"/>
    </source>
</evidence>
<organism evidence="2 3">
    <name type="scientific">Dendrobium catenatum</name>
    <dbReference type="NCBI Taxonomy" id="906689"/>
    <lineage>
        <taxon>Eukaryota</taxon>
        <taxon>Viridiplantae</taxon>
        <taxon>Streptophyta</taxon>
        <taxon>Embryophyta</taxon>
        <taxon>Tracheophyta</taxon>
        <taxon>Spermatophyta</taxon>
        <taxon>Magnoliopsida</taxon>
        <taxon>Liliopsida</taxon>
        <taxon>Asparagales</taxon>
        <taxon>Orchidaceae</taxon>
        <taxon>Epidendroideae</taxon>
        <taxon>Malaxideae</taxon>
        <taxon>Dendrobiinae</taxon>
        <taxon>Dendrobium</taxon>
    </lineage>
</organism>
<reference evidence="2 3" key="1">
    <citation type="journal article" date="2016" name="Sci. Rep.">
        <title>The Dendrobium catenatum Lindl. genome sequence provides insights into polysaccharide synthase, floral development and adaptive evolution.</title>
        <authorList>
            <person name="Zhang G.Q."/>
            <person name="Xu Q."/>
            <person name="Bian C."/>
            <person name="Tsai W.C."/>
            <person name="Yeh C.M."/>
            <person name="Liu K.W."/>
            <person name="Yoshida K."/>
            <person name="Zhang L.S."/>
            <person name="Chang S.B."/>
            <person name="Chen F."/>
            <person name="Shi Y."/>
            <person name="Su Y.Y."/>
            <person name="Zhang Y.Q."/>
            <person name="Chen L.J."/>
            <person name="Yin Y."/>
            <person name="Lin M."/>
            <person name="Huang H."/>
            <person name="Deng H."/>
            <person name="Wang Z.W."/>
            <person name="Zhu S.L."/>
            <person name="Zhao X."/>
            <person name="Deng C."/>
            <person name="Niu S.C."/>
            <person name="Huang J."/>
            <person name="Wang M."/>
            <person name="Liu G.H."/>
            <person name="Yang H.J."/>
            <person name="Xiao X.J."/>
            <person name="Hsiao Y.Y."/>
            <person name="Wu W.L."/>
            <person name="Chen Y.Y."/>
            <person name="Mitsuda N."/>
            <person name="Ohme-Takagi M."/>
            <person name="Luo Y.B."/>
            <person name="Van de Peer Y."/>
            <person name="Liu Z.J."/>
        </authorList>
    </citation>
    <scope>NUCLEOTIDE SEQUENCE [LARGE SCALE GENOMIC DNA]</scope>
    <source>
        <tissue evidence="2">The whole plant</tissue>
    </source>
</reference>